<dbReference type="OrthoDB" id="7272712at2"/>
<dbReference type="Proteomes" id="UP000215788">
    <property type="component" value="Unassembled WGS sequence"/>
</dbReference>
<dbReference type="PANTHER" id="PTHR43239:SF1">
    <property type="entry name" value="UPF0734 PROTEIN DDB_G0273871_DDB_G0273177"/>
    <property type="match status" value="1"/>
</dbReference>
<evidence type="ECO:0000313" key="1">
    <source>
        <dbReference type="EMBL" id="OZY58999.1"/>
    </source>
</evidence>
<dbReference type="Pfam" id="PF05336">
    <property type="entry name" value="rhaM"/>
    <property type="match status" value="1"/>
</dbReference>
<dbReference type="AlphaFoldDB" id="A0A266N993"/>
<dbReference type="InterPro" id="IPR011008">
    <property type="entry name" value="Dimeric_a/b-barrel"/>
</dbReference>
<evidence type="ECO:0000313" key="2">
    <source>
        <dbReference type="Proteomes" id="UP000215788"/>
    </source>
</evidence>
<gene>
    <name evidence="1" type="ORF">CJF39_13215</name>
</gene>
<dbReference type="GO" id="GO:0016857">
    <property type="term" value="F:racemase and epimerase activity, acting on carbohydrates and derivatives"/>
    <property type="evidence" value="ECO:0007669"/>
    <property type="project" value="InterPro"/>
</dbReference>
<proteinExistence type="predicted"/>
<dbReference type="InterPro" id="IPR052996">
    <property type="entry name" value="Carb_Metab_Mutarotase"/>
</dbReference>
<dbReference type="EMBL" id="NQKI01000019">
    <property type="protein sequence ID" value="OZY58999.1"/>
    <property type="molecule type" value="Genomic_DNA"/>
</dbReference>
<dbReference type="Gene3D" id="3.30.70.100">
    <property type="match status" value="1"/>
</dbReference>
<dbReference type="PANTHER" id="PTHR43239">
    <property type="entry name" value="UPF0734 PROTEIN DDB_G0273871/DDB_G0273177"/>
    <property type="match status" value="1"/>
</dbReference>
<dbReference type="InterPro" id="IPR008000">
    <property type="entry name" value="Rham/fucose_mutarotase"/>
</dbReference>
<comment type="caution">
    <text evidence="1">The sequence shown here is derived from an EMBL/GenBank/DDBJ whole genome shotgun (WGS) entry which is preliminary data.</text>
</comment>
<accession>A0A266N993</accession>
<dbReference type="SUPFAM" id="SSF54909">
    <property type="entry name" value="Dimeric alpha+beta barrel"/>
    <property type="match status" value="1"/>
</dbReference>
<reference evidence="1 2" key="1">
    <citation type="submission" date="2017-08" db="EMBL/GenBank/DDBJ databases">
        <title>Genomic and metabolic characterisation of spoilage-associated Pseudomonas species.</title>
        <authorList>
            <person name="Stanborough T."/>
            <person name="Fegan N."/>
            <person name="Powell S.M."/>
            <person name="Singh T."/>
            <person name="Tamplin M.L."/>
            <person name="Chandry P.S."/>
        </authorList>
    </citation>
    <scope>NUCLEOTIDE SEQUENCE [LARGE SCALE GENOMIC DNA]</scope>
    <source>
        <strain evidence="1 2">L1802</strain>
    </source>
</reference>
<name>A0A266N993_9PSED</name>
<sequence>MNAQRHCLALDLKDDPALIAQYEALHRQIWPQISQHLLAHGVLDMQIWRLGTRLFMVMDTAPGFDAHAFARAQASDPDVQAWEALMWRFQQPTPWTAEHQKWTPMTQIFSLQATETGEAQHV</sequence>
<organism evidence="1 2">
    <name type="scientific">Pseudomonas lundensis</name>
    <dbReference type="NCBI Taxonomy" id="86185"/>
    <lineage>
        <taxon>Bacteria</taxon>
        <taxon>Pseudomonadati</taxon>
        <taxon>Pseudomonadota</taxon>
        <taxon>Gammaproteobacteria</taxon>
        <taxon>Pseudomonadales</taxon>
        <taxon>Pseudomonadaceae</taxon>
        <taxon>Pseudomonas</taxon>
    </lineage>
</organism>
<protein>
    <submittedName>
        <fullName evidence="1">L-fucose mutarotase</fullName>
    </submittedName>
</protein>
<dbReference type="RefSeq" id="WP_094993825.1">
    <property type="nucleotide sequence ID" value="NZ_NQKI01000019.1"/>
</dbReference>